<keyword evidence="2" id="KW-1185">Reference proteome</keyword>
<dbReference type="Proteomes" id="UP000034832">
    <property type="component" value="Unassembled WGS sequence"/>
</dbReference>
<name>A0A4U6BNR2_9BRAD</name>
<proteinExistence type="predicted"/>
<sequence length="101" mass="11174">MNRTGKFIVLAALAIVLYSAWTVYQGAQGFNPPAIEDVKKRMQVDFAAKNMTVTEISMLRRSPRELAGFVKLKAQGSDEIQQKACTATMAKDNVTTSWSCQ</sequence>
<evidence type="ECO:0000313" key="1">
    <source>
        <dbReference type="EMBL" id="TKT71987.1"/>
    </source>
</evidence>
<organism evidence="1 2">
    <name type="scientific">Afipia massiliensis</name>
    <dbReference type="NCBI Taxonomy" id="211460"/>
    <lineage>
        <taxon>Bacteria</taxon>
        <taxon>Pseudomonadati</taxon>
        <taxon>Pseudomonadota</taxon>
        <taxon>Alphaproteobacteria</taxon>
        <taxon>Hyphomicrobiales</taxon>
        <taxon>Nitrobacteraceae</taxon>
        <taxon>Afipia</taxon>
    </lineage>
</organism>
<protein>
    <submittedName>
        <fullName evidence="1">Uncharacterized protein</fullName>
    </submittedName>
</protein>
<comment type="caution">
    <text evidence="1">The sequence shown here is derived from an EMBL/GenBank/DDBJ whole genome shotgun (WGS) entry which is preliminary data.</text>
</comment>
<accession>A0A4U6BNR2</accession>
<dbReference type="AlphaFoldDB" id="A0A4U6BNR2"/>
<reference evidence="1" key="1">
    <citation type="submission" date="2019-04" db="EMBL/GenBank/DDBJ databases">
        <title>Whole genome sequencing of cave bacteria.</title>
        <authorList>
            <person name="Gan H.M."/>
            <person name="Barton H."/>
            <person name="Savka M.A."/>
        </authorList>
    </citation>
    <scope>NUCLEOTIDE SEQUENCE [LARGE SCALE GENOMIC DNA]</scope>
    <source>
        <strain evidence="1">LC387</strain>
    </source>
</reference>
<dbReference type="OrthoDB" id="8127387at2"/>
<evidence type="ECO:0000313" key="2">
    <source>
        <dbReference type="Proteomes" id="UP000034832"/>
    </source>
</evidence>
<dbReference type="RefSeq" id="WP_046827493.1">
    <property type="nucleotide sequence ID" value="NZ_LBIA02000001.1"/>
</dbReference>
<dbReference type="EMBL" id="LBIA02000001">
    <property type="protein sequence ID" value="TKT71987.1"/>
    <property type="molecule type" value="Genomic_DNA"/>
</dbReference>
<gene>
    <name evidence="1" type="ORF">YH63_011465</name>
</gene>